<sequence>MSPAGEAQKAKMRLAAIVSLAKPVLMSFSCSSLVDPFIQVSATQRIVNFSISATLLEKLSCQCKSVMHRMIAQTDGNRMSISSFYNPGGDAKIWPAPTLVEKETTENKYPEFVFEDYMKYYADHKFQAKELRFEVVSLM</sequence>
<proteinExistence type="predicted"/>
<gene>
    <name evidence="1" type="primary">ACO1_0</name>
    <name evidence="1" type="ORF">CFP56_003143</name>
</gene>
<evidence type="ECO:0000313" key="2">
    <source>
        <dbReference type="Proteomes" id="UP000237347"/>
    </source>
</evidence>
<dbReference type="Proteomes" id="UP000237347">
    <property type="component" value="Unassembled WGS sequence"/>
</dbReference>
<dbReference type="SUPFAM" id="SSF51197">
    <property type="entry name" value="Clavaminate synthase-like"/>
    <property type="match status" value="1"/>
</dbReference>
<organism evidence="1 2">
    <name type="scientific">Quercus suber</name>
    <name type="common">Cork oak</name>
    <dbReference type="NCBI Taxonomy" id="58331"/>
    <lineage>
        <taxon>Eukaryota</taxon>
        <taxon>Viridiplantae</taxon>
        <taxon>Streptophyta</taxon>
        <taxon>Embryophyta</taxon>
        <taxon>Tracheophyta</taxon>
        <taxon>Spermatophyta</taxon>
        <taxon>Magnoliopsida</taxon>
        <taxon>eudicotyledons</taxon>
        <taxon>Gunneridae</taxon>
        <taxon>Pentapetalae</taxon>
        <taxon>rosids</taxon>
        <taxon>fabids</taxon>
        <taxon>Fagales</taxon>
        <taxon>Fagaceae</taxon>
        <taxon>Quercus</taxon>
    </lineage>
</organism>
<dbReference type="InterPro" id="IPR027443">
    <property type="entry name" value="IPNS-like_sf"/>
</dbReference>
<reference evidence="1 2" key="1">
    <citation type="journal article" date="2018" name="Sci. Data">
        <title>The draft genome sequence of cork oak.</title>
        <authorList>
            <person name="Ramos A.M."/>
            <person name="Usie A."/>
            <person name="Barbosa P."/>
            <person name="Barros P.M."/>
            <person name="Capote T."/>
            <person name="Chaves I."/>
            <person name="Simoes F."/>
            <person name="Abreu I."/>
            <person name="Carrasquinho I."/>
            <person name="Faro C."/>
            <person name="Guimaraes J.B."/>
            <person name="Mendonca D."/>
            <person name="Nobrega F."/>
            <person name="Rodrigues L."/>
            <person name="Saibo N.J.M."/>
            <person name="Varela M.C."/>
            <person name="Egas C."/>
            <person name="Matos J."/>
            <person name="Miguel C.M."/>
            <person name="Oliveira M.M."/>
            <person name="Ricardo C.P."/>
            <person name="Goncalves S."/>
        </authorList>
    </citation>
    <scope>NUCLEOTIDE SEQUENCE [LARGE SCALE GENOMIC DNA]</scope>
    <source>
        <strain evidence="2">cv. HL8</strain>
    </source>
</reference>
<dbReference type="Gene3D" id="2.60.120.330">
    <property type="entry name" value="B-lactam Antibiotic, Isopenicillin N Synthase, Chain"/>
    <property type="match status" value="1"/>
</dbReference>
<accession>A0AAW0LEL2</accession>
<keyword evidence="2" id="KW-1185">Reference proteome</keyword>
<protein>
    <submittedName>
        <fullName evidence="1">1-aminocyclopropane-1-carboxylate oxidase 1</fullName>
    </submittedName>
</protein>
<name>A0AAW0LEL2_QUESU</name>
<comment type="caution">
    <text evidence="1">The sequence shown here is derived from an EMBL/GenBank/DDBJ whole genome shotgun (WGS) entry which is preliminary data.</text>
</comment>
<dbReference type="AlphaFoldDB" id="A0AAW0LEL2"/>
<dbReference type="EMBL" id="PKMF04000115">
    <property type="protein sequence ID" value="KAK7849357.1"/>
    <property type="molecule type" value="Genomic_DNA"/>
</dbReference>
<evidence type="ECO:0000313" key="1">
    <source>
        <dbReference type="EMBL" id="KAK7849357.1"/>
    </source>
</evidence>